<dbReference type="RefSeq" id="WP_273670076.1">
    <property type="nucleotide sequence ID" value="NZ_JAQQXR010000002.1"/>
</dbReference>
<keyword evidence="4" id="KW-1185">Reference proteome</keyword>
<sequence length="252" mass="26537">MKFIQYPLFILSLAILPAAQADSIHVPAFSLSGPALAQGASGNKAGQLLSNANGVTTIAVTGWQSSAGHYTEQGAGNYRDQSSFNVAVNPGYRITGFSFTGTFVGVQVLDANPGVPNSSLVTPGAADNGAHVGISLGRGVNGAAFAEPSRQISQLNGSFDFELSVKNLSLSEALSLSLYGGVDMFARAGEWVIENDAGSFYRYYDNYASMNILNPTLTVYYAPALAVPEPESYAMLLLGLAFMGMARRRKSV</sequence>
<dbReference type="InterPro" id="IPR013424">
    <property type="entry name" value="Ice-binding_C"/>
</dbReference>
<dbReference type="NCBIfam" id="TIGR02595">
    <property type="entry name" value="PEP_CTERM"/>
    <property type="match status" value="1"/>
</dbReference>
<comment type="caution">
    <text evidence="3">The sequence shown here is derived from an EMBL/GenBank/DDBJ whole genome shotgun (WGS) entry which is preliminary data.</text>
</comment>
<evidence type="ECO:0000259" key="2">
    <source>
        <dbReference type="Pfam" id="PF07589"/>
    </source>
</evidence>
<feature type="chain" id="PRO_5046822456" evidence="1">
    <location>
        <begin position="22"/>
        <end position="252"/>
    </location>
</feature>
<proteinExistence type="predicted"/>
<evidence type="ECO:0000256" key="1">
    <source>
        <dbReference type="SAM" id="SignalP"/>
    </source>
</evidence>
<evidence type="ECO:0000313" key="4">
    <source>
        <dbReference type="Proteomes" id="UP001221208"/>
    </source>
</evidence>
<evidence type="ECO:0000313" key="3">
    <source>
        <dbReference type="EMBL" id="MDC8757400.1"/>
    </source>
</evidence>
<feature type="signal peptide" evidence="1">
    <location>
        <begin position="1"/>
        <end position="21"/>
    </location>
</feature>
<keyword evidence="1" id="KW-0732">Signal</keyword>
<accession>A0ABT5JXD0</accession>
<feature type="domain" description="Ice-binding protein C-terminal" evidence="2">
    <location>
        <begin position="226"/>
        <end position="250"/>
    </location>
</feature>
<dbReference type="EMBL" id="JAQQXR010000002">
    <property type="protein sequence ID" value="MDC8757400.1"/>
    <property type="molecule type" value="Genomic_DNA"/>
</dbReference>
<dbReference type="Pfam" id="PF07589">
    <property type="entry name" value="PEP-CTERM"/>
    <property type="match status" value="1"/>
</dbReference>
<gene>
    <name evidence="3" type="ORF">OIK44_07355</name>
</gene>
<name>A0ABT5JXD0_9BURK</name>
<reference evidence="3 4" key="1">
    <citation type="submission" date="2022-10" db="EMBL/GenBank/DDBJ databases">
        <title>Janthinobacterium sp. hw3 Genome sequencing.</title>
        <authorList>
            <person name="Park S."/>
        </authorList>
    </citation>
    <scope>NUCLEOTIDE SEQUENCE [LARGE SCALE GENOMIC DNA]</scope>
    <source>
        <strain evidence="4">hw3</strain>
    </source>
</reference>
<organism evidence="3 4">
    <name type="scientific">Janthinobacterium fluminis</name>
    <dbReference type="NCBI Taxonomy" id="2987524"/>
    <lineage>
        <taxon>Bacteria</taxon>
        <taxon>Pseudomonadati</taxon>
        <taxon>Pseudomonadota</taxon>
        <taxon>Betaproteobacteria</taxon>
        <taxon>Burkholderiales</taxon>
        <taxon>Oxalobacteraceae</taxon>
        <taxon>Janthinobacterium</taxon>
    </lineage>
</organism>
<protein>
    <submittedName>
        <fullName evidence="3">PEP-CTERM sorting domain-containing protein</fullName>
    </submittedName>
</protein>
<dbReference type="Proteomes" id="UP001221208">
    <property type="component" value="Unassembled WGS sequence"/>
</dbReference>